<reference evidence="1 2" key="1">
    <citation type="submission" date="2024-01" db="EMBL/GenBank/DDBJ databases">
        <title>The complete chloroplast genome sequence of Lithospermum erythrorhizon: insights into the phylogenetic relationship among Boraginaceae species and the maternal lineages of purple gromwells.</title>
        <authorList>
            <person name="Okada T."/>
            <person name="Watanabe K."/>
        </authorList>
    </citation>
    <scope>NUCLEOTIDE SEQUENCE [LARGE SCALE GENOMIC DNA]</scope>
</reference>
<evidence type="ECO:0000313" key="1">
    <source>
        <dbReference type="EMBL" id="GAA0166313.1"/>
    </source>
</evidence>
<name>A0AAV3QRN0_LITER</name>
<dbReference type="AlphaFoldDB" id="A0AAV3QRN0"/>
<evidence type="ECO:0000313" key="2">
    <source>
        <dbReference type="Proteomes" id="UP001454036"/>
    </source>
</evidence>
<sequence>MKQFNQAINGAFVLARRADHLAVDNNSLRYKVESMKKSLTLKSNLNLELDKKCKEFKVELKGKSQCVEELTTDLANEKGVAKACLVEKVGIEAETDSWQWEKEASLTEKAQLKVERDSSWGERAALQTRLDELE</sequence>
<dbReference type="Proteomes" id="UP001454036">
    <property type="component" value="Unassembled WGS sequence"/>
</dbReference>
<organism evidence="1 2">
    <name type="scientific">Lithospermum erythrorhizon</name>
    <name type="common">Purple gromwell</name>
    <name type="synonym">Lithospermum officinale var. erythrorhizon</name>
    <dbReference type="NCBI Taxonomy" id="34254"/>
    <lineage>
        <taxon>Eukaryota</taxon>
        <taxon>Viridiplantae</taxon>
        <taxon>Streptophyta</taxon>
        <taxon>Embryophyta</taxon>
        <taxon>Tracheophyta</taxon>
        <taxon>Spermatophyta</taxon>
        <taxon>Magnoliopsida</taxon>
        <taxon>eudicotyledons</taxon>
        <taxon>Gunneridae</taxon>
        <taxon>Pentapetalae</taxon>
        <taxon>asterids</taxon>
        <taxon>lamiids</taxon>
        <taxon>Boraginales</taxon>
        <taxon>Boraginaceae</taxon>
        <taxon>Boraginoideae</taxon>
        <taxon>Lithospermeae</taxon>
        <taxon>Lithospermum</taxon>
    </lineage>
</organism>
<accession>A0AAV3QRN0</accession>
<protein>
    <submittedName>
        <fullName evidence="1">Uncharacterized protein</fullName>
    </submittedName>
</protein>
<keyword evidence="2" id="KW-1185">Reference proteome</keyword>
<proteinExistence type="predicted"/>
<comment type="caution">
    <text evidence="1">The sequence shown here is derived from an EMBL/GenBank/DDBJ whole genome shotgun (WGS) entry which is preliminary data.</text>
</comment>
<dbReference type="EMBL" id="BAABME010022665">
    <property type="protein sequence ID" value="GAA0166313.1"/>
    <property type="molecule type" value="Genomic_DNA"/>
</dbReference>
<gene>
    <name evidence="1" type="ORF">LIER_40167</name>
</gene>